<reference evidence="10" key="1">
    <citation type="submission" date="2016-10" db="EMBL/GenBank/DDBJ databases">
        <authorList>
            <person name="Varghese N."/>
            <person name="Submissions S."/>
        </authorList>
    </citation>
    <scope>NUCLEOTIDE SEQUENCE [LARGE SCALE GENOMIC DNA]</scope>
    <source>
        <strain evidence="10">CCM 7469</strain>
    </source>
</reference>
<dbReference type="SUPFAM" id="SSF50022">
    <property type="entry name" value="ISP domain"/>
    <property type="match status" value="1"/>
</dbReference>
<dbReference type="GO" id="GO:0051213">
    <property type="term" value="F:dioxygenase activity"/>
    <property type="evidence" value="ECO:0007669"/>
    <property type="project" value="UniProtKB-KW"/>
</dbReference>
<dbReference type="EMBL" id="FNDS01000006">
    <property type="protein sequence ID" value="SDI13879.1"/>
    <property type="molecule type" value="Genomic_DNA"/>
</dbReference>
<dbReference type="InterPro" id="IPR017941">
    <property type="entry name" value="Rieske_2Fe-2S"/>
</dbReference>
<dbReference type="CDD" id="cd03467">
    <property type="entry name" value="Rieske"/>
    <property type="match status" value="1"/>
</dbReference>
<organism evidence="9 10">
    <name type="scientific">Pseudomonas panipatensis</name>
    <dbReference type="NCBI Taxonomy" id="428992"/>
    <lineage>
        <taxon>Bacteria</taxon>
        <taxon>Pseudomonadati</taxon>
        <taxon>Pseudomonadota</taxon>
        <taxon>Gammaproteobacteria</taxon>
        <taxon>Pseudomonadales</taxon>
        <taxon>Pseudomonadaceae</taxon>
        <taxon>Pseudomonas</taxon>
    </lineage>
</organism>
<evidence type="ECO:0000256" key="7">
    <source>
        <dbReference type="ARBA" id="ARBA00038001"/>
    </source>
</evidence>
<evidence type="ECO:0000313" key="10">
    <source>
        <dbReference type="Proteomes" id="UP000199636"/>
    </source>
</evidence>
<protein>
    <submittedName>
        <fullName evidence="9">Ferredoxin subunit of nitrite reductase or a ring-hydroxylating dioxygenase</fullName>
    </submittedName>
</protein>
<feature type="domain" description="Rieske" evidence="8">
    <location>
        <begin position="4"/>
        <end position="97"/>
    </location>
</feature>
<name>A0A1G8I4L0_9PSED</name>
<keyword evidence="5" id="KW-0411">Iron-sulfur</keyword>
<dbReference type="AlphaFoldDB" id="A0A1G8I4L0"/>
<keyword evidence="2" id="KW-0479">Metal-binding</keyword>
<evidence type="ECO:0000256" key="5">
    <source>
        <dbReference type="ARBA" id="ARBA00023014"/>
    </source>
</evidence>
<evidence type="ECO:0000256" key="6">
    <source>
        <dbReference type="ARBA" id="ARBA00034078"/>
    </source>
</evidence>
<keyword evidence="1" id="KW-0001">2Fe-2S</keyword>
<dbReference type="PROSITE" id="PS51296">
    <property type="entry name" value="RIESKE"/>
    <property type="match status" value="1"/>
</dbReference>
<keyword evidence="9" id="KW-0223">Dioxygenase</keyword>
<evidence type="ECO:0000256" key="2">
    <source>
        <dbReference type="ARBA" id="ARBA00022723"/>
    </source>
</evidence>
<dbReference type="STRING" id="428992.SAMN05216272_10627"/>
<dbReference type="PANTHER" id="PTHR21496">
    <property type="entry name" value="FERREDOXIN-RELATED"/>
    <property type="match status" value="1"/>
</dbReference>
<accession>A0A1G8I4L0</accession>
<gene>
    <name evidence="9" type="ORF">SAMN05216272_10627</name>
</gene>
<dbReference type="RefSeq" id="WP_090263432.1">
    <property type="nucleotide sequence ID" value="NZ_FNDS01000006.1"/>
</dbReference>
<evidence type="ECO:0000256" key="1">
    <source>
        <dbReference type="ARBA" id="ARBA00022714"/>
    </source>
</evidence>
<dbReference type="GO" id="GO:0046872">
    <property type="term" value="F:metal ion binding"/>
    <property type="evidence" value="ECO:0007669"/>
    <property type="project" value="UniProtKB-KW"/>
</dbReference>
<dbReference type="Gene3D" id="2.102.10.10">
    <property type="entry name" value="Rieske [2Fe-2S] iron-sulphur domain"/>
    <property type="match status" value="1"/>
</dbReference>
<dbReference type="Pfam" id="PF00355">
    <property type="entry name" value="Rieske"/>
    <property type="match status" value="1"/>
</dbReference>
<keyword evidence="4" id="KW-0408">Iron</keyword>
<dbReference type="PANTHER" id="PTHR21496:SF0">
    <property type="entry name" value="RIESKE DOMAIN-CONTAINING PROTEIN"/>
    <property type="match status" value="1"/>
</dbReference>
<evidence type="ECO:0000313" key="9">
    <source>
        <dbReference type="EMBL" id="SDI13879.1"/>
    </source>
</evidence>
<comment type="cofactor">
    <cofactor evidence="6">
        <name>[2Fe-2S] cluster</name>
        <dbReference type="ChEBI" id="CHEBI:190135"/>
    </cofactor>
</comment>
<dbReference type="OrthoDB" id="9800167at2"/>
<comment type="similarity">
    <text evidence="7">Belongs to the bacterial ring-hydroxylating dioxygenase ferredoxin component family.</text>
</comment>
<dbReference type="Proteomes" id="UP000199636">
    <property type="component" value="Unassembled WGS sequence"/>
</dbReference>
<evidence type="ECO:0000256" key="4">
    <source>
        <dbReference type="ARBA" id="ARBA00023004"/>
    </source>
</evidence>
<evidence type="ECO:0000256" key="3">
    <source>
        <dbReference type="ARBA" id="ARBA00022797"/>
    </source>
</evidence>
<dbReference type="GO" id="GO:0051537">
    <property type="term" value="F:2 iron, 2 sulfur cluster binding"/>
    <property type="evidence" value="ECO:0007669"/>
    <property type="project" value="UniProtKB-KW"/>
</dbReference>
<sequence length="111" mass="12012">MSRRLPIPSAKLPAPGGRSLLFYAQRSIVLFNIDGELYAIDDSCPHAGASLFSGTLQGRWLQCPAHGLRFDLASGCMANAKGFGVVRHRIEHQPLGAFIVISDTPIEEPIP</sequence>
<keyword evidence="9" id="KW-0560">Oxidoreductase</keyword>
<dbReference type="InterPro" id="IPR036922">
    <property type="entry name" value="Rieske_2Fe-2S_sf"/>
</dbReference>
<keyword evidence="3" id="KW-0058">Aromatic hydrocarbons catabolism</keyword>
<proteinExistence type="inferred from homology"/>
<evidence type="ECO:0000259" key="8">
    <source>
        <dbReference type="PROSITE" id="PS51296"/>
    </source>
</evidence>
<keyword evidence="10" id="KW-1185">Reference proteome</keyword>